<evidence type="ECO:0000313" key="2">
    <source>
        <dbReference type="Proteomes" id="UP000298493"/>
    </source>
</evidence>
<evidence type="ECO:0000313" key="1">
    <source>
        <dbReference type="EMBL" id="TID14369.1"/>
    </source>
</evidence>
<name>A0A4Z1NIL1_9PEZI</name>
<sequence>MVHLETKIKAGPVITLALMEQIKEVNIKIDEKLELLDGRVGVSTRIETLDARQNPKPLLPNSTRKWGRRLWYIRGWGRALTADKCSAKAEIVELEKSIQELGELPAEIKLWDR</sequence>
<dbReference type="Proteomes" id="UP000298493">
    <property type="component" value="Unassembled WGS sequence"/>
</dbReference>
<gene>
    <name evidence="1" type="ORF">E6O75_ATG09448</name>
</gene>
<comment type="caution">
    <text evidence="1">The sequence shown here is derived from an EMBL/GenBank/DDBJ whole genome shotgun (WGS) entry which is preliminary data.</text>
</comment>
<proteinExistence type="predicted"/>
<keyword evidence="2" id="KW-1185">Reference proteome</keyword>
<dbReference type="AlphaFoldDB" id="A0A4Z1NIL1"/>
<protein>
    <submittedName>
        <fullName evidence="1">Uncharacterized protein</fullName>
    </submittedName>
</protein>
<dbReference type="EMBL" id="SNSC02000023">
    <property type="protein sequence ID" value="TID14369.1"/>
    <property type="molecule type" value="Genomic_DNA"/>
</dbReference>
<organism evidence="1 2">
    <name type="scientific">Venturia nashicola</name>
    <dbReference type="NCBI Taxonomy" id="86259"/>
    <lineage>
        <taxon>Eukaryota</taxon>
        <taxon>Fungi</taxon>
        <taxon>Dikarya</taxon>
        <taxon>Ascomycota</taxon>
        <taxon>Pezizomycotina</taxon>
        <taxon>Dothideomycetes</taxon>
        <taxon>Pleosporomycetidae</taxon>
        <taxon>Venturiales</taxon>
        <taxon>Venturiaceae</taxon>
        <taxon>Venturia</taxon>
    </lineage>
</organism>
<accession>A0A4Z1NIL1</accession>
<reference evidence="1 2" key="1">
    <citation type="submission" date="2019-04" db="EMBL/GenBank/DDBJ databases">
        <title>High contiguity whole genome sequence and gene annotation resource for two Venturia nashicola isolates.</title>
        <authorList>
            <person name="Prokchorchik M."/>
            <person name="Won K."/>
            <person name="Lee Y."/>
            <person name="Choi E.D."/>
            <person name="Segonzac C."/>
            <person name="Sohn K.H."/>
        </authorList>
    </citation>
    <scope>NUCLEOTIDE SEQUENCE [LARGE SCALE GENOMIC DNA]</scope>
    <source>
        <strain evidence="1 2">PRI2</strain>
    </source>
</reference>